<dbReference type="PRINTS" id="PR00463">
    <property type="entry name" value="EP450I"/>
</dbReference>
<evidence type="ECO:0000313" key="10">
    <source>
        <dbReference type="Proteomes" id="UP001497522"/>
    </source>
</evidence>
<protein>
    <recommendedName>
        <fullName evidence="11">Cytochrome P450</fullName>
    </recommendedName>
</protein>
<evidence type="ECO:0000313" key="9">
    <source>
        <dbReference type="EMBL" id="CAK9867165.1"/>
    </source>
</evidence>
<dbReference type="InterPro" id="IPR002401">
    <property type="entry name" value="Cyt_P450_E_grp-I"/>
</dbReference>
<dbReference type="PROSITE" id="PS00086">
    <property type="entry name" value="CYTOCHROME_P450"/>
    <property type="match status" value="1"/>
</dbReference>
<evidence type="ECO:0000256" key="5">
    <source>
        <dbReference type="ARBA" id="ARBA00023004"/>
    </source>
</evidence>
<dbReference type="Proteomes" id="UP001497522">
    <property type="component" value="Chromosome 17"/>
</dbReference>
<reference evidence="9" key="1">
    <citation type="submission" date="2024-03" db="EMBL/GenBank/DDBJ databases">
        <authorList>
            <consortium name="ELIXIR-Norway"/>
            <consortium name="Elixir Norway"/>
        </authorList>
    </citation>
    <scope>NUCLEOTIDE SEQUENCE</scope>
</reference>
<feature type="transmembrane region" description="Helical" evidence="8">
    <location>
        <begin position="42"/>
        <end position="65"/>
    </location>
</feature>
<keyword evidence="5 7" id="KW-0408">Iron</keyword>
<dbReference type="Gene3D" id="1.10.630.10">
    <property type="entry name" value="Cytochrome P450"/>
    <property type="match status" value="1"/>
</dbReference>
<keyword evidence="8" id="KW-1133">Transmembrane helix</keyword>
<keyword evidence="4 7" id="KW-0560">Oxidoreductase</keyword>
<dbReference type="PANTHER" id="PTHR24286:SF384">
    <property type="entry name" value="P450, PUTATIVE (EUROFUNG)-RELATED"/>
    <property type="match status" value="1"/>
</dbReference>
<evidence type="ECO:0000256" key="2">
    <source>
        <dbReference type="ARBA" id="ARBA00022617"/>
    </source>
</evidence>
<evidence type="ECO:0000256" key="4">
    <source>
        <dbReference type="ARBA" id="ARBA00023002"/>
    </source>
</evidence>
<dbReference type="EMBL" id="OZ023718">
    <property type="protein sequence ID" value="CAK9867165.1"/>
    <property type="molecule type" value="Genomic_DNA"/>
</dbReference>
<dbReference type="SUPFAM" id="SSF48264">
    <property type="entry name" value="Cytochrome P450"/>
    <property type="match status" value="1"/>
</dbReference>
<comment type="similarity">
    <text evidence="1 7">Belongs to the cytochrome P450 family.</text>
</comment>
<evidence type="ECO:0000256" key="3">
    <source>
        <dbReference type="ARBA" id="ARBA00022723"/>
    </source>
</evidence>
<accession>A0ABP1AY06</accession>
<organism evidence="9 10">
    <name type="scientific">Sphagnum jensenii</name>
    <dbReference type="NCBI Taxonomy" id="128206"/>
    <lineage>
        <taxon>Eukaryota</taxon>
        <taxon>Viridiplantae</taxon>
        <taxon>Streptophyta</taxon>
        <taxon>Embryophyta</taxon>
        <taxon>Bryophyta</taxon>
        <taxon>Sphagnophytina</taxon>
        <taxon>Sphagnopsida</taxon>
        <taxon>Sphagnales</taxon>
        <taxon>Sphagnaceae</taxon>
        <taxon>Sphagnum</taxon>
    </lineage>
</organism>
<dbReference type="InterPro" id="IPR017972">
    <property type="entry name" value="Cyt_P450_CS"/>
</dbReference>
<keyword evidence="10" id="KW-1185">Reference proteome</keyword>
<keyword evidence="3 7" id="KW-0479">Metal-binding</keyword>
<dbReference type="PRINTS" id="PR00385">
    <property type="entry name" value="P450"/>
</dbReference>
<evidence type="ECO:0008006" key="11">
    <source>
        <dbReference type="Google" id="ProtNLM"/>
    </source>
</evidence>
<evidence type="ECO:0000256" key="6">
    <source>
        <dbReference type="ARBA" id="ARBA00023033"/>
    </source>
</evidence>
<proteinExistence type="inferred from homology"/>
<keyword evidence="8" id="KW-0472">Membrane</keyword>
<dbReference type="CDD" id="cd11043">
    <property type="entry name" value="CYP90-like"/>
    <property type="match status" value="1"/>
</dbReference>
<dbReference type="PANTHER" id="PTHR24286">
    <property type="entry name" value="CYTOCHROME P450 26"/>
    <property type="match status" value="1"/>
</dbReference>
<sequence length="533" mass="59667">MGPAAAAGLNIYAADHKSGGGFGNSDLVVPGHQTGAKLQVRFAALVGTVIAIAVATALWDGWFAWQRRRNTISNKSVDAAAGNIKLKTKAPLPPGRCGLPFLGETLEFLSAARANRSLEFTNTRVAKYGQIFKTHLLFCLTISLGAPEGNKFLFANENKLVQNSWPPSVAKLLGRHALTVKTGEEHKKARQFFASFFGPDGLKSFVPRMDQTVRSHLDRFWENKEEVMGVETLKQFTFSLVSDLFLSIKDGPEFNSMAHDIELYLGGIMQLPLDFPGTNYHKARLARESLLQTLGTIISRRRKAIKEGQDCGHHDLLSVLMNRPHNQGDLITDEEIKDNIVLFLFAGHDTSSITLAAILKYLSLNPHCLHEVVKEQEEIAKVKAGAPLNWEDTQKMKYTWWVMQETLRLQSPVAGGFRQSLKEFEYGGFRIPKGCKMLWTVWSSHMSPTFFPNPTKFDPSRFEQGPPPFTFVPFGGGPRTCIGYEFAKTEVMVFLHYLVLNYEWSLVHPNEKISYNPMPVFEKGLPLKVHKTA</sequence>
<keyword evidence="6 7" id="KW-0503">Monooxygenase</keyword>
<evidence type="ECO:0000256" key="7">
    <source>
        <dbReference type="RuleBase" id="RU000461"/>
    </source>
</evidence>
<evidence type="ECO:0000256" key="1">
    <source>
        <dbReference type="ARBA" id="ARBA00010617"/>
    </source>
</evidence>
<gene>
    <name evidence="9" type="ORF">CSSPJE1EN2_LOCUS10160</name>
</gene>
<dbReference type="InterPro" id="IPR001128">
    <property type="entry name" value="Cyt_P450"/>
</dbReference>
<keyword evidence="8" id="KW-0812">Transmembrane</keyword>
<dbReference type="Pfam" id="PF00067">
    <property type="entry name" value="p450"/>
    <property type="match status" value="1"/>
</dbReference>
<evidence type="ECO:0000256" key="8">
    <source>
        <dbReference type="SAM" id="Phobius"/>
    </source>
</evidence>
<keyword evidence="2 7" id="KW-0349">Heme</keyword>
<dbReference type="InterPro" id="IPR036396">
    <property type="entry name" value="Cyt_P450_sf"/>
</dbReference>
<name>A0ABP1AY06_9BRYO</name>